<keyword evidence="1" id="KW-0472">Membrane</keyword>
<dbReference type="Proteomes" id="UP001152302">
    <property type="component" value="Unassembled WGS sequence"/>
</dbReference>
<keyword evidence="1" id="KW-0812">Transmembrane</keyword>
<protein>
    <submittedName>
        <fullName evidence="2">Uncharacterized protein</fullName>
    </submittedName>
</protein>
<organism evidence="2 3">
    <name type="scientific">Staphylococcus equorum</name>
    <dbReference type="NCBI Taxonomy" id="246432"/>
    <lineage>
        <taxon>Bacteria</taxon>
        <taxon>Bacillati</taxon>
        <taxon>Bacillota</taxon>
        <taxon>Bacilli</taxon>
        <taxon>Bacillales</taxon>
        <taxon>Staphylococcaceae</taxon>
        <taxon>Staphylococcus</taxon>
    </lineage>
</organism>
<evidence type="ECO:0000256" key="1">
    <source>
        <dbReference type="SAM" id="Phobius"/>
    </source>
</evidence>
<dbReference type="AlphaFoldDB" id="A0A9X4R0X3"/>
<reference evidence="2" key="1">
    <citation type="submission" date="2022-05" db="EMBL/GenBank/DDBJ databases">
        <title>Comparative genomics of Staphylococcus equorum isolates.</title>
        <authorList>
            <person name="Luelf R.H."/>
        </authorList>
    </citation>
    <scope>NUCLEOTIDE SEQUENCE</scope>
    <source>
        <strain evidence="2">TMW 2.2343</strain>
    </source>
</reference>
<evidence type="ECO:0000313" key="2">
    <source>
        <dbReference type="EMBL" id="MDG0858536.1"/>
    </source>
</evidence>
<comment type="caution">
    <text evidence="2">The sequence shown here is derived from an EMBL/GenBank/DDBJ whole genome shotgun (WGS) entry which is preliminary data.</text>
</comment>
<sequence>MLKIYKHQIKAYVTVLFVTMLLSALFILSAHNNAESEQTYEMTDHQITHEPAKSEQYNVKTEGNSEHEHQPVIAAVK</sequence>
<dbReference type="InterPro" id="IPR048170">
    <property type="entry name" value="SosA-like"/>
</dbReference>
<accession>A0A9X4R0X3</accession>
<dbReference type="EMBL" id="JAMBPX010000002">
    <property type="protein sequence ID" value="MDG0858536.1"/>
    <property type="molecule type" value="Genomic_DNA"/>
</dbReference>
<dbReference type="NCBIfam" id="NF041581">
    <property type="entry name" value="SosA"/>
    <property type="match status" value="1"/>
</dbReference>
<name>A0A9X4R0X3_9STAP</name>
<proteinExistence type="predicted"/>
<gene>
    <name evidence="2" type="ORF">M4L21_04270</name>
</gene>
<feature type="transmembrane region" description="Helical" evidence="1">
    <location>
        <begin position="12"/>
        <end position="30"/>
    </location>
</feature>
<evidence type="ECO:0000313" key="3">
    <source>
        <dbReference type="Proteomes" id="UP001152302"/>
    </source>
</evidence>
<dbReference type="RefSeq" id="WP_277580629.1">
    <property type="nucleotide sequence ID" value="NZ_JAMBPV010000002.1"/>
</dbReference>
<keyword evidence="1" id="KW-1133">Transmembrane helix</keyword>